<accession>A0A7S1CL27</accession>
<keyword evidence="7 10" id="KW-0833">Ubl conjugation pathway</keyword>
<evidence type="ECO:0000256" key="10">
    <source>
        <dbReference type="RuleBase" id="RU000519"/>
    </source>
</evidence>
<dbReference type="Gene3D" id="1.10.10.2660">
    <property type="entry name" value="Ubiquitin-activating enzyme E1, SCCH domain"/>
    <property type="match status" value="1"/>
</dbReference>
<dbReference type="GO" id="GO:0005634">
    <property type="term" value="C:nucleus"/>
    <property type="evidence" value="ECO:0007669"/>
    <property type="project" value="TreeGrafter"/>
</dbReference>
<dbReference type="FunFam" id="1.10.10.2660:FF:000001">
    <property type="entry name" value="Ubiquitin-activating enzyme E1 1"/>
    <property type="match status" value="1"/>
</dbReference>
<dbReference type="InterPro" id="IPR035985">
    <property type="entry name" value="Ubiquitin-activating_enz"/>
</dbReference>
<gene>
    <name evidence="12" type="ORF">BSP0115_LOCUS13558</name>
</gene>
<dbReference type="Pfam" id="PF16191">
    <property type="entry name" value="E1_4HB"/>
    <property type="match status" value="1"/>
</dbReference>
<dbReference type="PROSITE" id="PS00536">
    <property type="entry name" value="UBIQUITIN_ACTIVAT_1"/>
    <property type="match status" value="1"/>
</dbReference>
<comment type="similarity">
    <text evidence="3 10">Belongs to the ubiquitin-activating E1 family.</text>
</comment>
<dbReference type="InterPro" id="IPR018075">
    <property type="entry name" value="UBQ-activ_enz_E1"/>
</dbReference>
<dbReference type="NCBIfam" id="TIGR01408">
    <property type="entry name" value="Ube1"/>
    <property type="match status" value="1"/>
</dbReference>
<evidence type="ECO:0000259" key="11">
    <source>
        <dbReference type="SMART" id="SM00985"/>
    </source>
</evidence>
<evidence type="ECO:0000256" key="1">
    <source>
        <dbReference type="ARBA" id="ARBA00000488"/>
    </source>
</evidence>
<dbReference type="InterPro" id="IPR032420">
    <property type="entry name" value="E1_4HB"/>
</dbReference>
<comment type="catalytic activity">
    <reaction evidence="1">
        <text>ATP + ubiquitin + [E1 ubiquitin-activating enzyme]-L-cysteine = AMP + diphosphate + S-ubiquitinyl-[E1 ubiquitin-activating enzyme]-L-cysteine.</text>
        <dbReference type="EC" id="6.2.1.45"/>
    </reaction>
</comment>
<dbReference type="Pfam" id="PF10585">
    <property type="entry name" value="UBA_E1_SCCH"/>
    <property type="match status" value="1"/>
</dbReference>
<evidence type="ECO:0000256" key="4">
    <source>
        <dbReference type="ARBA" id="ARBA00012990"/>
    </source>
</evidence>
<reference evidence="12" key="1">
    <citation type="submission" date="2021-01" db="EMBL/GenBank/DDBJ databases">
        <authorList>
            <person name="Corre E."/>
            <person name="Pelletier E."/>
            <person name="Niang G."/>
            <person name="Scheremetjew M."/>
            <person name="Finn R."/>
            <person name="Kale V."/>
            <person name="Holt S."/>
            <person name="Cochrane G."/>
            <person name="Meng A."/>
            <person name="Brown T."/>
            <person name="Cohen L."/>
        </authorList>
    </citation>
    <scope>NUCLEOTIDE SEQUENCE</scope>
    <source>
        <strain evidence="12">Ms1</strain>
    </source>
</reference>
<dbReference type="Gene3D" id="2.40.30.180">
    <property type="entry name" value="Ubiquitin-activating enzyme E1, FCCH domain"/>
    <property type="match status" value="1"/>
</dbReference>
<dbReference type="InterPro" id="IPR042302">
    <property type="entry name" value="E1_FCCH_sf"/>
</dbReference>
<feature type="domain" description="Ubiquitin-activating enzyme E1 C-terminal" evidence="11">
    <location>
        <begin position="666"/>
        <end position="801"/>
    </location>
</feature>
<evidence type="ECO:0000256" key="7">
    <source>
        <dbReference type="ARBA" id="ARBA00022786"/>
    </source>
</evidence>
<evidence type="ECO:0000256" key="3">
    <source>
        <dbReference type="ARBA" id="ARBA00005673"/>
    </source>
</evidence>
<dbReference type="GO" id="GO:0004839">
    <property type="term" value="F:ubiquitin activating enzyme activity"/>
    <property type="evidence" value="ECO:0007669"/>
    <property type="project" value="UniProtKB-EC"/>
</dbReference>
<dbReference type="EC" id="6.2.1.45" evidence="4"/>
<dbReference type="Gene3D" id="3.40.50.720">
    <property type="entry name" value="NAD(P)-binding Rossmann-like Domain"/>
    <property type="match status" value="1"/>
</dbReference>
<dbReference type="InterPro" id="IPR000594">
    <property type="entry name" value="ThiF_NAD_FAD-bd"/>
</dbReference>
<evidence type="ECO:0000313" key="12">
    <source>
        <dbReference type="EMBL" id="CAD8920296.1"/>
    </source>
</evidence>
<dbReference type="GO" id="GO:0006974">
    <property type="term" value="P:DNA damage response"/>
    <property type="evidence" value="ECO:0007669"/>
    <property type="project" value="TreeGrafter"/>
</dbReference>
<feature type="active site" description="Glycyl thioester intermediate" evidence="9">
    <location>
        <position position="377"/>
    </location>
</feature>
<dbReference type="InterPro" id="IPR038252">
    <property type="entry name" value="UBA_E1_C_sf"/>
</dbReference>
<keyword evidence="6 10" id="KW-0547">Nucleotide-binding</keyword>
<dbReference type="GO" id="GO:0006511">
    <property type="term" value="P:ubiquitin-dependent protein catabolic process"/>
    <property type="evidence" value="ECO:0007669"/>
    <property type="project" value="TreeGrafter"/>
</dbReference>
<evidence type="ECO:0000256" key="8">
    <source>
        <dbReference type="ARBA" id="ARBA00022840"/>
    </source>
</evidence>
<dbReference type="FunFam" id="3.40.50.720:FF:000015">
    <property type="entry name" value="Ubiquitin-activating enzyme E1 1"/>
    <property type="match status" value="1"/>
</dbReference>
<dbReference type="SMART" id="SM00985">
    <property type="entry name" value="UBA_e1_C"/>
    <property type="match status" value="1"/>
</dbReference>
<dbReference type="InterPro" id="IPR033127">
    <property type="entry name" value="UBQ-activ_enz_E1_Cys_AS"/>
</dbReference>
<evidence type="ECO:0000256" key="5">
    <source>
        <dbReference type="ARBA" id="ARBA00022598"/>
    </source>
</evidence>
<dbReference type="Gene3D" id="3.10.290.60">
    <property type="entry name" value="Ubiquitin-activating enzyme E1, UFD domain"/>
    <property type="match status" value="1"/>
</dbReference>
<dbReference type="CDD" id="cd01490">
    <property type="entry name" value="Ube1_repeat2"/>
    <property type="match status" value="1"/>
</dbReference>
<dbReference type="AlphaFoldDB" id="A0A7S1CL27"/>
<organism evidence="12">
    <name type="scientific">Bicosoecida sp. CB-2014</name>
    <dbReference type="NCBI Taxonomy" id="1486930"/>
    <lineage>
        <taxon>Eukaryota</taxon>
        <taxon>Sar</taxon>
        <taxon>Stramenopiles</taxon>
        <taxon>Bigyra</taxon>
        <taxon>Opalozoa</taxon>
        <taxon>Bicosoecida</taxon>
    </lineage>
</organism>
<dbReference type="GO" id="GO:0005737">
    <property type="term" value="C:cytoplasm"/>
    <property type="evidence" value="ECO:0007669"/>
    <property type="project" value="TreeGrafter"/>
</dbReference>
<evidence type="ECO:0000256" key="6">
    <source>
        <dbReference type="ARBA" id="ARBA00022741"/>
    </source>
</evidence>
<proteinExistence type="inferred from homology"/>
<dbReference type="GO" id="GO:0005524">
    <property type="term" value="F:ATP binding"/>
    <property type="evidence" value="ECO:0007669"/>
    <property type="project" value="UniProtKB-KW"/>
</dbReference>
<keyword evidence="5 10" id="KW-0436">Ligase</keyword>
<dbReference type="EMBL" id="HBFS01020226">
    <property type="protein sequence ID" value="CAD8920296.1"/>
    <property type="molecule type" value="Transcribed_RNA"/>
</dbReference>
<dbReference type="UniPathway" id="UPA00143"/>
<dbReference type="InterPro" id="IPR045886">
    <property type="entry name" value="ThiF/MoeB/HesA"/>
</dbReference>
<dbReference type="Pfam" id="PF00899">
    <property type="entry name" value="ThiF"/>
    <property type="match status" value="1"/>
</dbReference>
<dbReference type="PROSITE" id="PS00865">
    <property type="entry name" value="UBIQUITIN_ACTIVAT_2"/>
    <property type="match status" value="1"/>
</dbReference>
<dbReference type="InterPro" id="IPR018074">
    <property type="entry name" value="UBQ-activ_enz_E1_CS"/>
</dbReference>
<comment type="pathway">
    <text evidence="2">Protein modification; protein ubiquitination.</text>
</comment>
<sequence>MEELTDTAEPVKVVKSTGPYNFQIEGVEKTFNDYVSGGWVKEVKQPRTMKFKSLRDSLREPVFAFSDFGKMDNSTYLHAAFMAVDRFAVNKKRMPRAGNSTDAEELVGLAKAMAAELGLEIGDAEKFANLARAVSRCAVGQLGPVAAAIGGIAAQEALKACSGKFTPLEQWMYLDFAEILPDDADEADFAPAGNRYDGQVAVIGRKLQEATLSQRYFLVGAGAIGCEMLKNWAMMGLACGEGGRVVCTDMDNIEKSNLSRQFLFRPDDIGKAKSACAVAATKHMNPGFRGEAMELRVGADTEDTFNELFWDELTGVCTALDNVEARLYVDAHCVQSKKPLLESGTLGTKGNTQVVVPHKTENYGASQDPPEKGIPICTLKNFPNKIEHTLQWARDWFEGVFHNAPGSAADFLNKEGYLEALEKQLNTRVITLESIHDLLCASRPKDLADCVKWARLSFEKLFNHDIKQMLTTFPVDHVTSEGTPFWSGPKRAPTPATFNPEDPLHMTFIVSVANMRANVFGLPTSDDVGWVKSVLAGVAVPEFVAKGTKIATTEEEAKKLAEEAAGDEADARAERYIKDLEAARSDAPATLATIDFDKDIDTHMTVVTAVSNLRARNYRIEEADKHESRRIAGKIIPAIATTTAMVAGLVCIEFYKLLQDRPLEAFRNCYANLALPQFVFSEPMPCPTNELKLPDGPDGEARSWNWSLWDTIDIEGPKTLQEVIDHFETAYGLEANMVTYGPKMMYSAFMNPAKQAKRLAMSLPEVVQEVTHEPIAPGVTFVEVLVLCIDSDGEEADIPAVRYRLSAEERAAAGGAGGAAMD</sequence>
<keyword evidence="8 10" id="KW-0067">ATP-binding</keyword>
<evidence type="ECO:0000256" key="9">
    <source>
        <dbReference type="PROSITE-ProRule" id="PRU10132"/>
    </source>
</evidence>
<dbReference type="SUPFAM" id="SSF69572">
    <property type="entry name" value="Activating enzymes of the ubiquitin-like proteins"/>
    <property type="match status" value="2"/>
</dbReference>
<dbReference type="PANTHER" id="PTHR10953">
    <property type="entry name" value="UBIQUITIN-ACTIVATING ENZYME E1"/>
    <property type="match status" value="1"/>
</dbReference>
<dbReference type="InterPro" id="IPR018965">
    <property type="entry name" value="Ub-activating_enz_E1_C"/>
</dbReference>
<evidence type="ECO:0000256" key="2">
    <source>
        <dbReference type="ARBA" id="ARBA00004906"/>
    </source>
</evidence>
<dbReference type="Gene3D" id="3.40.50.12550">
    <property type="entry name" value="Ubiquitin-activating enzyme E1, inactive adenylation domain, subdomain 2"/>
    <property type="match status" value="1"/>
</dbReference>
<dbReference type="InterPro" id="IPR019572">
    <property type="entry name" value="UBA_E1_SCCH"/>
</dbReference>
<dbReference type="InterPro" id="IPR042063">
    <property type="entry name" value="Ubi_acti_E1_SCCH"/>
</dbReference>
<dbReference type="Pfam" id="PF09358">
    <property type="entry name" value="E1_UFD"/>
    <property type="match status" value="1"/>
</dbReference>
<dbReference type="PANTHER" id="PTHR10953:SF4">
    <property type="entry name" value="UBIQUITIN-ACTIVATING ENZYME E1 C-TERMINAL DOMAIN-CONTAINING PROTEIN"/>
    <property type="match status" value="1"/>
</dbReference>
<protein>
    <recommendedName>
        <fullName evidence="4">E1 ubiquitin-activating enzyme</fullName>
        <ecNumber evidence="4">6.2.1.45</ecNumber>
    </recommendedName>
</protein>
<name>A0A7S1CL27_9STRA</name>
<dbReference type="FunFam" id="3.10.290.60:FF:000001">
    <property type="entry name" value="Ubiquitin-activating enzyme E1 2"/>
    <property type="match status" value="1"/>
</dbReference>